<feature type="region of interest" description="Disordered" evidence="1">
    <location>
        <begin position="1"/>
        <end position="37"/>
    </location>
</feature>
<keyword evidence="3" id="KW-1185">Reference proteome</keyword>
<evidence type="ECO:0000313" key="4">
    <source>
        <dbReference type="WBParaSite" id="ASIM_0001361401-mRNA-1"/>
    </source>
</evidence>
<organism evidence="4">
    <name type="scientific">Anisakis simplex</name>
    <name type="common">Herring worm</name>
    <dbReference type="NCBI Taxonomy" id="6269"/>
    <lineage>
        <taxon>Eukaryota</taxon>
        <taxon>Metazoa</taxon>
        <taxon>Ecdysozoa</taxon>
        <taxon>Nematoda</taxon>
        <taxon>Chromadorea</taxon>
        <taxon>Rhabditida</taxon>
        <taxon>Spirurina</taxon>
        <taxon>Ascaridomorpha</taxon>
        <taxon>Ascaridoidea</taxon>
        <taxon>Anisakidae</taxon>
        <taxon>Anisakis</taxon>
        <taxon>Anisakis simplex complex</taxon>
    </lineage>
</organism>
<evidence type="ECO:0000313" key="2">
    <source>
        <dbReference type="EMBL" id="VDK48769.1"/>
    </source>
</evidence>
<dbReference type="AlphaFoldDB" id="A0A0M3JYS5"/>
<name>A0A0M3JYS5_ANISI</name>
<gene>
    <name evidence="2" type="ORF">ASIM_LOCUS13042</name>
</gene>
<dbReference type="Proteomes" id="UP000267096">
    <property type="component" value="Unassembled WGS sequence"/>
</dbReference>
<sequence length="94" mass="10956">MYGNFNAPGMSQYAIRKQSRDEDEADENTERHQTPPLLTSRLSMLGAKGIESGKALNRVLSQHWNHSADAFTKARKQFRGRFQPLHMRWKKRLE</sequence>
<evidence type="ECO:0000256" key="1">
    <source>
        <dbReference type="SAM" id="MobiDB-lite"/>
    </source>
</evidence>
<accession>A0A0M3JYS5</accession>
<reference evidence="4" key="1">
    <citation type="submission" date="2017-02" db="UniProtKB">
        <authorList>
            <consortium name="WormBaseParasite"/>
        </authorList>
    </citation>
    <scope>IDENTIFICATION</scope>
</reference>
<dbReference type="WBParaSite" id="ASIM_0001361401-mRNA-1">
    <property type="protein sequence ID" value="ASIM_0001361401-mRNA-1"/>
    <property type="gene ID" value="ASIM_0001361401"/>
</dbReference>
<reference evidence="2 3" key="2">
    <citation type="submission" date="2018-11" db="EMBL/GenBank/DDBJ databases">
        <authorList>
            <consortium name="Pathogen Informatics"/>
        </authorList>
    </citation>
    <scope>NUCLEOTIDE SEQUENCE [LARGE SCALE GENOMIC DNA]</scope>
</reference>
<evidence type="ECO:0000313" key="3">
    <source>
        <dbReference type="Proteomes" id="UP000267096"/>
    </source>
</evidence>
<proteinExistence type="predicted"/>
<protein>
    <submittedName>
        <fullName evidence="2 4">Uncharacterized protein</fullName>
    </submittedName>
</protein>
<dbReference type="EMBL" id="UYRR01031301">
    <property type="protein sequence ID" value="VDK48769.1"/>
    <property type="molecule type" value="Genomic_DNA"/>
</dbReference>